<dbReference type="InterPro" id="IPR050548">
    <property type="entry name" value="PcG_chromatin_remod_factors"/>
</dbReference>
<evidence type="ECO:0000313" key="4">
    <source>
        <dbReference type="Proteomes" id="UP001497623"/>
    </source>
</evidence>
<evidence type="ECO:0000259" key="2">
    <source>
        <dbReference type="PROSITE" id="PS50105"/>
    </source>
</evidence>
<feature type="non-terminal residue" evidence="3">
    <location>
        <position position="496"/>
    </location>
</feature>
<name>A0AAV2SFZ3_MEGNR</name>
<feature type="domain" description="SAM" evidence="2">
    <location>
        <begin position="407"/>
        <end position="456"/>
    </location>
</feature>
<accession>A0AAV2SFZ3</accession>
<comment type="caution">
    <text evidence="3">The sequence shown here is derived from an EMBL/GenBank/DDBJ whole genome shotgun (WGS) entry which is preliminary data.</text>
</comment>
<dbReference type="InterPro" id="IPR001660">
    <property type="entry name" value="SAM"/>
</dbReference>
<dbReference type="Pfam" id="PF00536">
    <property type="entry name" value="SAM_1"/>
    <property type="match status" value="1"/>
</dbReference>
<dbReference type="GO" id="GO:0003682">
    <property type="term" value="F:chromatin binding"/>
    <property type="evidence" value="ECO:0007669"/>
    <property type="project" value="TreeGrafter"/>
</dbReference>
<dbReference type="PROSITE" id="PS50105">
    <property type="entry name" value="SAM_DOMAIN"/>
    <property type="match status" value="1"/>
</dbReference>
<dbReference type="GO" id="GO:0042393">
    <property type="term" value="F:histone binding"/>
    <property type="evidence" value="ECO:0007669"/>
    <property type="project" value="TreeGrafter"/>
</dbReference>
<feature type="region of interest" description="Disordered" evidence="1">
    <location>
        <begin position="315"/>
        <end position="334"/>
    </location>
</feature>
<dbReference type="Gene3D" id="1.10.150.50">
    <property type="entry name" value="Transcription Factor, Ets-1"/>
    <property type="match status" value="1"/>
</dbReference>
<dbReference type="GO" id="GO:0045892">
    <property type="term" value="P:negative regulation of DNA-templated transcription"/>
    <property type="evidence" value="ECO:0007669"/>
    <property type="project" value="TreeGrafter"/>
</dbReference>
<feature type="compositionally biased region" description="Polar residues" evidence="1">
    <location>
        <begin position="117"/>
        <end position="130"/>
    </location>
</feature>
<dbReference type="PANTHER" id="PTHR12247:SF138">
    <property type="entry name" value="POLYHOMEOTIC DISTAL, ISOFORM A-RELATED"/>
    <property type="match status" value="1"/>
</dbReference>
<dbReference type="GO" id="GO:0035102">
    <property type="term" value="C:PRC1 complex"/>
    <property type="evidence" value="ECO:0007669"/>
    <property type="project" value="TreeGrafter"/>
</dbReference>
<evidence type="ECO:0000256" key="1">
    <source>
        <dbReference type="SAM" id="MobiDB-lite"/>
    </source>
</evidence>
<feature type="region of interest" description="Disordered" evidence="1">
    <location>
        <begin position="228"/>
        <end position="247"/>
    </location>
</feature>
<keyword evidence="4" id="KW-1185">Reference proteome</keyword>
<organism evidence="3 4">
    <name type="scientific">Meganyctiphanes norvegica</name>
    <name type="common">Northern krill</name>
    <name type="synonym">Thysanopoda norvegica</name>
    <dbReference type="NCBI Taxonomy" id="48144"/>
    <lineage>
        <taxon>Eukaryota</taxon>
        <taxon>Metazoa</taxon>
        <taxon>Ecdysozoa</taxon>
        <taxon>Arthropoda</taxon>
        <taxon>Crustacea</taxon>
        <taxon>Multicrustacea</taxon>
        <taxon>Malacostraca</taxon>
        <taxon>Eumalacostraca</taxon>
        <taxon>Eucarida</taxon>
        <taxon>Euphausiacea</taxon>
        <taxon>Euphausiidae</taxon>
        <taxon>Meganyctiphanes</taxon>
    </lineage>
</organism>
<dbReference type="Proteomes" id="UP001497623">
    <property type="component" value="Unassembled WGS sequence"/>
</dbReference>
<sequence length="496" mass="53025">MMSRLALPHTAALAWSNLAHGIDILQHLGMYMELRPGKLPESDVSRGLALNNNTIQSKDSDIKAQKEPAKMTSDSVRNVKSERLSPYPSGQGVPTTTSTPSSTPSPSTSPKSPTSTRMSTQSFLGMSTNPSPTPLGYENLGPASVAPGGMVGGLPVAPPPHFKQMDSLLNRNYSELMRSLAAKYNNNAPNDYFCAPTHNGFTRPPPTGGLQSLKASGVSPMLGIPAQRPPISQASSKEKNTVTPVTSSTVGMPHGLPLPGSHLFPGAPGHLPGFPPFPLMDVSSTHVLMNLVRNASATATQQAQLDNYIQGSIKRPAETPQTPTSPLDLSASVPAKRHCTDSSKSFDVKRLFNFPNNQVKIEVVDSPSARSPTPPKARYTPSPNNANPTMVPCSDKNCSSLESIAHWTVDDVATFVSNIDLCAEYADVFREQRIDGSTLALLTEEHLTTSINMKLGPALKLRSVLTKSIGACSVCLHCNHCHYQAQDKRLQAVPGQ</sequence>
<reference evidence="3 4" key="1">
    <citation type="submission" date="2024-05" db="EMBL/GenBank/DDBJ databases">
        <authorList>
            <person name="Wallberg A."/>
        </authorList>
    </citation>
    <scope>NUCLEOTIDE SEQUENCE [LARGE SCALE GENOMIC DNA]</scope>
</reference>
<dbReference type="AlphaFoldDB" id="A0AAV2SFZ3"/>
<feature type="compositionally biased region" description="Basic and acidic residues" evidence="1">
    <location>
        <begin position="58"/>
        <end position="69"/>
    </location>
</feature>
<feature type="compositionally biased region" description="Polar residues" evidence="1">
    <location>
        <begin position="230"/>
        <end position="247"/>
    </location>
</feature>
<dbReference type="EMBL" id="CAXKWB010071980">
    <property type="protein sequence ID" value="CAL4195730.1"/>
    <property type="molecule type" value="Genomic_DNA"/>
</dbReference>
<feature type="compositionally biased region" description="Low complexity" evidence="1">
    <location>
        <begin position="94"/>
        <end position="116"/>
    </location>
</feature>
<feature type="region of interest" description="Disordered" evidence="1">
    <location>
        <begin position="365"/>
        <end position="388"/>
    </location>
</feature>
<dbReference type="SMART" id="SM00454">
    <property type="entry name" value="SAM"/>
    <property type="match status" value="1"/>
</dbReference>
<dbReference type="PANTHER" id="PTHR12247">
    <property type="entry name" value="POLYCOMB GROUP PROTEIN"/>
    <property type="match status" value="1"/>
</dbReference>
<protein>
    <recommendedName>
        <fullName evidence="2">SAM domain-containing protein</fullName>
    </recommendedName>
</protein>
<dbReference type="SUPFAM" id="SSF47769">
    <property type="entry name" value="SAM/Pointed domain"/>
    <property type="match status" value="1"/>
</dbReference>
<proteinExistence type="predicted"/>
<gene>
    <name evidence="3" type="ORF">MNOR_LOCUS37074</name>
</gene>
<evidence type="ECO:0000313" key="3">
    <source>
        <dbReference type="EMBL" id="CAL4195730.1"/>
    </source>
</evidence>
<feature type="region of interest" description="Disordered" evidence="1">
    <location>
        <begin position="56"/>
        <end position="141"/>
    </location>
</feature>
<dbReference type="InterPro" id="IPR013761">
    <property type="entry name" value="SAM/pointed_sf"/>
</dbReference>